<dbReference type="PANTHER" id="PTHR39431:SF1">
    <property type="entry name" value="FRPA_C-RELATED PROTEIN"/>
    <property type="match status" value="1"/>
</dbReference>
<feature type="non-terminal residue" evidence="2">
    <location>
        <position position="643"/>
    </location>
</feature>
<sequence length="643" mass="70888">MNTADKILDGYDKYNNAKDIVDKAQTANDLRKELSNGKPLTPESGGALIGLIGPMIPGAGGIDGDDFAKWGENAARNISPRDRVDAVVDAAVNGSSSQGKFHYVDPLILDLNGNGIETTGLENGVQFELNSSGLKVKTGWVSANDGLLVWDRNNDGKINDASELFGNHVLMNDGSISEHGFAALKDLDFNNDDTVDINDEAFKGLRVWKDINQDGVSQENELFTLNELEINSLSVSYIDSEIKFENGNIISQIGSFNKTDGSSYVMGDVNFAIDITQTSRESINFEQIDFSNLFLLGLGRVSDLQTAISISNELKVVVEEYKCQTSISYRENLLEKIIFEWAKTDPYYSENINLVGQSILTASEGVAIRRTSGNIVLQDVVSLEELPVETQQKFQEIKPFIAALSSFTGSNISTLYFNGRDRSGGSAEAVIDKFYEAFNILKAVLFQELYPQTFFLEQFGDDIYFLENNKIFLDIPNIFNTINDLFLVDQSDGFKSLLLLLNHIDRYGVDFEIINLNYLEMLFEHYVTSTDGGKINQWFEELSQYGYIDFTLLTGTDSNDNLQNTNIVNAKNYIFSGDGDDQLTGNNHTDKIFGGEGNDTIYGRNGDDYLDGGSGNDKLYGGNGEDTLIGGTGSDYLEGGSQG</sequence>
<keyword evidence="3" id="KW-1185">Reference proteome</keyword>
<evidence type="ECO:0000313" key="2">
    <source>
        <dbReference type="EMBL" id="ENV83842.1"/>
    </source>
</evidence>
<keyword evidence="1" id="KW-0106">Calcium</keyword>
<dbReference type="PRINTS" id="PR00313">
    <property type="entry name" value="CABNDNGRPT"/>
</dbReference>
<dbReference type="Gene3D" id="2.150.10.10">
    <property type="entry name" value="Serralysin-like metalloprotease, C-terminal"/>
    <property type="match status" value="1"/>
</dbReference>
<dbReference type="EMBL" id="APQD01000005">
    <property type="protein sequence ID" value="ENV83842.1"/>
    <property type="molecule type" value="Genomic_DNA"/>
</dbReference>
<dbReference type="SUPFAM" id="SSF51120">
    <property type="entry name" value="beta-Roll"/>
    <property type="match status" value="1"/>
</dbReference>
<evidence type="ECO:0000313" key="3">
    <source>
        <dbReference type="Proteomes" id="UP000018460"/>
    </source>
</evidence>
<comment type="caution">
    <text evidence="2">The sequence shown here is derived from an EMBL/GenBank/DDBJ whole genome shotgun (WGS) entry which is preliminary data.</text>
</comment>
<evidence type="ECO:0008006" key="4">
    <source>
        <dbReference type="Google" id="ProtNLM"/>
    </source>
</evidence>
<evidence type="ECO:0000256" key="1">
    <source>
        <dbReference type="ARBA" id="ARBA00022837"/>
    </source>
</evidence>
<proteinExistence type="predicted"/>
<dbReference type="InterPro" id="IPR001343">
    <property type="entry name" value="Hemolysn_Ca-bd"/>
</dbReference>
<reference evidence="2 3" key="1">
    <citation type="submission" date="2013-02" db="EMBL/GenBank/DDBJ databases">
        <title>The Genome Sequence of Acinetobacter bouvetii CIP 107468.</title>
        <authorList>
            <consortium name="The Broad Institute Genome Sequencing Platform"/>
            <consortium name="The Broad Institute Genome Sequencing Center for Infectious Disease"/>
            <person name="Cerqueira G."/>
            <person name="Feldgarden M."/>
            <person name="Courvalin P."/>
            <person name="Perichon B."/>
            <person name="Grillot-Courvalin C."/>
            <person name="Clermont D."/>
            <person name="Rocha E."/>
            <person name="Yoon E.-J."/>
            <person name="Nemec A."/>
            <person name="Walker B."/>
            <person name="Young S.K."/>
            <person name="Zeng Q."/>
            <person name="Gargeya S."/>
            <person name="Fitzgerald M."/>
            <person name="Haas B."/>
            <person name="Abouelleil A."/>
            <person name="Alvarado L."/>
            <person name="Arachchi H.M."/>
            <person name="Berlin A.M."/>
            <person name="Chapman S.B."/>
            <person name="Dewar J."/>
            <person name="Goldberg J."/>
            <person name="Griggs A."/>
            <person name="Gujja S."/>
            <person name="Hansen M."/>
            <person name="Howarth C."/>
            <person name="Imamovic A."/>
            <person name="Larimer J."/>
            <person name="McCowan C."/>
            <person name="Murphy C."/>
            <person name="Neiman D."/>
            <person name="Pearson M."/>
            <person name="Priest M."/>
            <person name="Roberts A."/>
            <person name="Saif S."/>
            <person name="Shea T."/>
            <person name="Sisk P."/>
            <person name="Sykes S."/>
            <person name="Wortman J."/>
            <person name="Nusbaum C."/>
            <person name="Birren B."/>
        </authorList>
    </citation>
    <scope>NUCLEOTIDE SEQUENCE [LARGE SCALE GENOMIC DNA]</scope>
    <source>
        <strain evidence="2 3">CIP 107468</strain>
    </source>
</reference>
<name>N9CDC3_9GAMM</name>
<organism evidence="2 3">
    <name type="scientific">Acinetobacter bouvetii DSM 14964 = CIP 107468</name>
    <dbReference type="NCBI Taxonomy" id="1120925"/>
    <lineage>
        <taxon>Bacteria</taxon>
        <taxon>Pseudomonadati</taxon>
        <taxon>Pseudomonadota</taxon>
        <taxon>Gammaproteobacteria</taxon>
        <taxon>Moraxellales</taxon>
        <taxon>Moraxellaceae</taxon>
        <taxon>Acinetobacter</taxon>
    </lineage>
</organism>
<dbReference type="RefSeq" id="WP_005007924.1">
    <property type="nucleotide sequence ID" value="NZ_KB849726.1"/>
</dbReference>
<dbReference type="InterPro" id="IPR018511">
    <property type="entry name" value="Hemolysin-typ_Ca-bd_CS"/>
</dbReference>
<dbReference type="PANTHER" id="PTHR39431">
    <property type="entry name" value="FRPA/C-RELATED PROTEIN"/>
    <property type="match status" value="1"/>
</dbReference>
<dbReference type="eggNOG" id="COG2931">
    <property type="taxonomic scope" value="Bacteria"/>
</dbReference>
<gene>
    <name evidence="2" type="ORF">F941_00674</name>
</gene>
<dbReference type="Pfam" id="PF00353">
    <property type="entry name" value="HemolysinCabind"/>
    <property type="match status" value="2"/>
</dbReference>
<dbReference type="Proteomes" id="UP000018460">
    <property type="component" value="Unassembled WGS sequence"/>
</dbReference>
<dbReference type="PROSITE" id="PS00330">
    <property type="entry name" value="HEMOLYSIN_CALCIUM"/>
    <property type="match status" value="3"/>
</dbReference>
<accession>N9CDC3</accession>
<dbReference type="AlphaFoldDB" id="N9CDC3"/>
<dbReference type="InterPro" id="IPR011049">
    <property type="entry name" value="Serralysin-like_metalloprot_C"/>
</dbReference>
<protein>
    <recommendedName>
        <fullName evidence="4">Haemolysin-type calcium binding-related domain-containing protein</fullName>
    </recommendedName>
</protein>
<dbReference type="GO" id="GO:0005509">
    <property type="term" value="F:calcium ion binding"/>
    <property type="evidence" value="ECO:0007669"/>
    <property type="project" value="InterPro"/>
</dbReference>